<dbReference type="Proteomes" id="UP000076407">
    <property type="component" value="Unassembled WGS sequence"/>
</dbReference>
<dbReference type="VEuPathDB" id="VectorBase:AQUA014332"/>
<dbReference type="EnsemblMetazoa" id="AQUA014332-RA">
    <property type="protein sequence ID" value="AQUA014332-PA"/>
    <property type="gene ID" value="AQUA014332"/>
</dbReference>
<organism evidence="1 2">
    <name type="scientific">Anopheles quadriannulatus</name>
    <name type="common">Mosquito</name>
    <dbReference type="NCBI Taxonomy" id="34691"/>
    <lineage>
        <taxon>Eukaryota</taxon>
        <taxon>Metazoa</taxon>
        <taxon>Ecdysozoa</taxon>
        <taxon>Arthropoda</taxon>
        <taxon>Hexapoda</taxon>
        <taxon>Insecta</taxon>
        <taxon>Pterygota</taxon>
        <taxon>Neoptera</taxon>
        <taxon>Endopterygota</taxon>
        <taxon>Diptera</taxon>
        <taxon>Nematocera</taxon>
        <taxon>Culicoidea</taxon>
        <taxon>Culicidae</taxon>
        <taxon>Anophelinae</taxon>
        <taxon>Anopheles</taxon>
    </lineage>
</organism>
<name>A0A182XR49_ANOQN</name>
<accession>A0A182XR49</accession>
<reference evidence="1" key="1">
    <citation type="submission" date="2020-05" db="UniProtKB">
        <authorList>
            <consortium name="EnsemblMetazoa"/>
        </authorList>
    </citation>
    <scope>IDENTIFICATION</scope>
    <source>
        <strain evidence="1">SANGQUA</strain>
    </source>
</reference>
<proteinExistence type="predicted"/>
<sequence length="11" mass="1270">MCIWNDESIGC</sequence>
<keyword evidence="2" id="KW-1185">Reference proteome</keyword>
<evidence type="ECO:0000313" key="1">
    <source>
        <dbReference type="EnsemblMetazoa" id="AQUA014332-PA"/>
    </source>
</evidence>
<protein>
    <submittedName>
        <fullName evidence="1">Uncharacterized protein</fullName>
    </submittedName>
</protein>
<evidence type="ECO:0000313" key="2">
    <source>
        <dbReference type="Proteomes" id="UP000076407"/>
    </source>
</evidence>